<organism evidence="2 3">
    <name type="scientific">Myxococcus fulvus</name>
    <dbReference type="NCBI Taxonomy" id="33"/>
    <lineage>
        <taxon>Bacteria</taxon>
        <taxon>Pseudomonadati</taxon>
        <taxon>Myxococcota</taxon>
        <taxon>Myxococcia</taxon>
        <taxon>Myxococcales</taxon>
        <taxon>Cystobacterineae</taxon>
        <taxon>Myxococcaceae</taxon>
        <taxon>Myxococcus</taxon>
    </lineage>
</organism>
<proteinExistence type="predicted"/>
<dbReference type="PANTHER" id="PTHR46580">
    <property type="entry name" value="SENSOR KINASE-RELATED"/>
    <property type="match status" value="1"/>
</dbReference>
<dbReference type="PROSITE" id="PS51257">
    <property type="entry name" value="PROKAR_LIPOPROTEIN"/>
    <property type="match status" value="1"/>
</dbReference>
<reference evidence="2 3" key="1">
    <citation type="submission" date="2016-10" db="EMBL/GenBank/DDBJ databases">
        <authorList>
            <person name="Varghese N."/>
            <person name="Submissions S."/>
        </authorList>
    </citation>
    <scope>NUCLEOTIDE SEQUENCE [LARGE SCALE GENOMIC DNA]</scope>
    <source>
        <strain evidence="2 3">DSM 16525</strain>
    </source>
</reference>
<dbReference type="SUPFAM" id="SSF69318">
    <property type="entry name" value="Integrin alpha N-terminal domain"/>
    <property type="match status" value="1"/>
</dbReference>
<evidence type="ECO:0000313" key="2">
    <source>
        <dbReference type="EMBL" id="SET75988.1"/>
    </source>
</evidence>
<protein>
    <submittedName>
        <fullName evidence="2">Repeat domain-containing protein</fullName>
    </submittedName>
</protein>
<keyword evidence="3" id="KW-1185">Reference proteome</keyword>
<gene>
    <name evidence="2" type="ORF">SAMN05443572_103101</name>
</gene>
<name>A0ABY1C7B3_MYXFU</name>
<comment type="caution">
    <text evidence="2">The sequence shown here is derived from an EMBL/GenBank/DDBJ whole genome shotgun (WGS) entry which is preliminary data.</text>
</comment>
<dbReference type="SUPFAM" id="SSF55486">
    <property type="entry name" value="Metalloproteases ('zincins'), catalytic domain"/>
    <property type="match status" value="1"/>
</dbReference>
<dbReference type="Pfam" id="PF12388">
    <property type="entry name" value="Peptidase_M57"/>
    <property type="match status" value="1"/>
</dbReference>
<evidence type="ECO:0000313" key="3">
    <source>
        <dbReference type="Proteomes" id="UP000183760"/>
    </source>
</evidence>
<sequence length="644" mass="66970">MFKKAVVVAMTCGALLAGCDTDLQAENQEILSNLIEAGFPADDIQVVDGAVYVGRDAHVTLEASREMLQAPEGSPEQYRTTNLVGLGVTKICVNPTSTFNSYPNLSRGLDLAIANYNERGLRITFARGPATGCTANITAETVSGIGGSSGFPSGGLPYGVIKIGTGMSGYSEDMNEHTITHELGHTIGFRHSDYYNRSISCGVHDEEPGSAGAILIPGTPGTATMGGSVMNSCFSGNENGEWTASDITALNYLYPILPTGPGAARMVPSGGFATGYWAEASTRLLTGDFNGDGKADFIAIHPRVGTYADTFLSSGTGTFTMVAAGGFSSNYWADGLVQFLPGDFNGDGRTDFVAIHPGGATYANTFLSNGNGTFTQVAAGGFSSNYWADGLVQFLPGDFNGDGRTDFVAIHPRVGTYANALLSNGNGTFRQVAAGGFSSNYSADGATRFLPGDVNADGRTDFVAIHPRVGTYANSFLSNGNGTFVQVAASGFSSNYSADGATRFLPGDVNADGKLDFIAIHPRVGTYANSFLSNGNGTFVQVAAGGFSSNYWAEGTTSFLPGDFNGDGRVDFIAIHPGGGTYANTFLSNSGGTFAQVPTGGFPSNYSADGSTRFLPGTFNTDGKTDFIAIHPGGGTYANTFLMY</sequence>
<dbReference type="Gene3D" id="3.40.390.10">
    <property type="entry name" value="Collagenase (Catalytic Domain)"/>
    <property type="match status" value="1"/>
</dbReference>
<accession>A0ABY1C7B3</accession>
<dbReference type="Gene3D" id="2.40.128.340">
    <property type="match status" value="3"/>
</dbReference>
<dbReference type="InterPro" id="IPR013517">
    <property type="entry name" value="FG-GAP"/>
</dbReference>
<dbReference type="InterPro" id="IPR024079">
    <property type="entry name" value="MetalloPept_cat_dom_sf"/>
</dbReference>
<dbReference type="PANTHER" id="PTHR46580:SF2">
    <property type="entry name" value="MAM DOMAIN-CONTAINING PROTEIN"/>
    <property type="match status" value="1"/>
</dbReference>
<dbReference type="EMBL" id="FOIB01000003">
    <property type="protein sequence ID" value="SET75988.1"/>
    <property type="molecule type" value="Genomic_DNA"/>
</dbReference>
<keyword evidence="1" id="KW-0732">Signal</keyword>
<dbReference type="Pfam" id="PF13517">
    <property type="entry name" value="FG-GAP_3"/>
    <property type="match status" value="2"/>
</dbReference>
<dbReference type="InterPro" id="IPR024653">
    <property type="entry name" value="Peptidase_M10/M27/M57"/>
</dbReference>
<dbReference type="Proteomes" id="UP000183760">
    <property type="component" value="Unassembled WGS sequence"/>
</dbReference>
<dbReference type="InterPro" id="IPR028994">
    <property type="entry name" value="Integrin_alpha_N"/>
</dbReference>
<evidence type="ECO:0000256" key="1">
    <source>
        <dbReference type="ARBA" id="ARBA00022729"/>
    </source>
</evidence>